<protein>
    <submittedName>
        <fullName evidence="2">Uncharacterized protein</fullName>
    </submittedName>
</protein>
<evidence type="ECO:0000256" key="1">
    <source>
        <dbReference type="SAM" id="MobiDB-lite"/>
    </source>
</evidence>
<name>A0AAV8TJN4_9ROSI</name>
<gene>
    <name evidence="2" type="ORF">K2173_021675</name>
</gene>
<organism evidence="2 3">
    <name type="scientific">Erythroxylum novogranatense</name>
    <dbReference type="NCBI Taxonomy" id="1862640"/>
    <lineage>
        <taxon>Eukaryota</taxon>
        <taxon>Viridiplantae</taxon>
        <taxon>Streptophyta</taxon>
        <taxon>Embryophyta</taxon>
        <taxon>Tracheophyta</taxon>
        <taxon>Spermatophyta</taxon>
        <taxon>Magnoliopsida</taxon>
        <taxon>eudicotyledons</taxon>
        <taxon>Gunneridae</taxon>
        <taxon>Pentapetalae</taxon>
        <taxon>rosids</taxon>
        <taxon>fabids</taxon>
        <taxon>Malpighiales</taxon>
        <taxon>Erythroxylaceae</taxon>
        <taxon>Erythroxylum</taxon>
    </lineage>
</organism>
<keyword evidence="3" id="KW-1185">Reference proteome</keyword>
<dbReference type="EMBL" id="JAIWQS010000005">
    <property type="protein sequence ID" value="KAJ8766158.1"/>
    <property type="molecule type" value="Genomic_DNA"/>
</dbReference>
<dbReference type="PANTHER" id="PTHR33601:SF21">
    <property type="entry name" value="PROTEIN LITTLE ZIPPER 1-LIKE"/>
    <property type="match status" value="1"/>
</dbReference>
<feature type="region of interest" description="Disordered" evidence="1">
    <location>
        <begin position="1"/>
        <end position="30"/>
    </location>
</feature>
<evidence type="ECO:0000313" key="2">
    <source>
        <dbReference type="EMBL" id="KAJ8766158.1"/>
    </source>
</evidence>
<evidence type="ECO:0000313" key="3">
    <source>
        <dbReference type="Proteomes" id="UP001159364"/>
    </source>
</evidence>
<sequence>MCTNRTEKLPSPPLLTSSKRRHRSKKSKVQVFSLTNRRRSSYEEKEGNKDVKMELKNLKLYLENQSIVEENEKLRKKAHLLHQENLALMSELEKKVPRLINRVSTTLFPFHNTI</sequence>
<comment type="caution">
    <text evidence="2">The sequence shown here is derived from an EMBL/GenBank/DDBJ whole genome shotgun (WGS) entry which is preliminary data.</text>
</comment>
<feature type="compositionally biased region" description="Basic residues" evidence="1">
    <location>
        <begin position="18"/>
        <end position="28"/>
    </location>
</feature>
<dbReference type="Proteomes" id="UP001159364">
    <property type="component" value="Linkage Group LG05"/>
</dbReference>
<accession>A0AAV8TJN4</accession>
<dbReference type="AlphaFoldDB" id="A0AAV8TJN4"/>
<dbReference type="InterPro" id="IPR039312">
    <property type="entry name" value="ZPR"/>
</dbReference>
<dbReference type="PANTHER" id="PTHR33601">
    <property type="entry name" value="PROTEIN LITTLE ZIPPER 4"/>
    <property type="match status" value="1"/>
</dbReference>
<proteinExistence type="predicted"/>
<reference evidence="2 3" key="1">
    <citation type="submission" date="2021-09" db="EMBL/GenBank/DDBJ databases">
        <title>Genomic insights and catalytic innovation underlie evolution of tropane alkaloids biosynthesis.</title>
        <authorList>
            <person name="Wang Y.-J."/>
            <person name="Tian T."/>
            <person name="Huang J.-P."/>
            <person name="Huang S.-X."/>
        </authorList>
    </citation>
    <scope>NUCLEOTIDE SEQUENCE [LARGE SCALE GENOMIC DNA]</scope>
    <source>
        <strain evidence="2">KIB-2018</strain>
        <tissue evidence="2">Leaf</tissue>
    </source>
</reference>